<proteinExistence type="predicted"/>
<dbReference type="HOGENOM" id="CLU_687441_0_0_1"/>
<evidence type="ECO:0000313" key="2">
    <source>
        <dbReference type="EnsemblMetazoa" id="CapteP202004"/>
    </source>
</evidence>
<dbReference type="EMBL" id="KB293533">
    <property type="protein sequence ID" value="ELU15853.1"/>
    <property type="molecule type" value="Genomic_DNA"/>
</dbReference>
<protein>
    <submittedName>
        <fullName evidence="1 2">Uncharacterized protein</fullName>
    </submittedName>
</protein>
<dbReference type="AlphaFoldDB" id="R7VAI7"/>
<dbReference type="EnsemblMetazoa" id="CapteT202004">
    <property type="protein sequence ID" value="CapteP202004"/>
    <property type="gene ID" value="CapteG202004"/>
</dbReference>
<name>R7VAI7_CAPTE</name>
<evidence type="ECO:0000313" key="3">
    <source>
        <dbReference type="Proteomes" id="UP000014760"/>
    </source>
</evidence>
<reference evidence="2" key="3">
    <citation type="submission" date="2015-06" db="UniProtKB">
        <authorList>
            <consortium name="EnsemblMetazoa"/>
        </authorList>
    </citation>
    <scope>IDENTIFICATION</scope>
</reference>
<reference evidence="1 3" key="2">
    <citation type="journal article" date="2013" name="Nature">
        <title>Insights into bilaterian evolution from three spiralian genomes.</title>
        <authorList>
            <person name="Simakov O."/>
            <person name="Marletaz F."/>
            <person name="Cho S.J."/>
            <person name="Edsinger-Gonzales E."/>
            <person name="Havlak P."/>
            <person name="Hellsten U."/>
            <person name="Kuo D.H."/>
            <person name="Larsson T."/>
            <person name="Lv J."/>
            <person name="Arendt D."/>
            <person name="Savage R."/>
            <person name="Osoegawa K."/>
            <person name="de Jong P."/>
            <person name="Grimwood J."/>
            <person name="Chapman J.A."/>
            <person name="Shapiro H."/>
            <person name="Aerts A."/>
            <person name="Otillar R.P."/>
            <person name="Terry A.Y."/>
            <person name="Boore J.L."/>
            <person name="Grigoriev I.V."/>
            <person name="Lindberg D.R."/>
            <person name="Seaver E.C."/>
            <person name="Weisblat D.A."/>
            <person name="Putnam N.H."/>
            <person name="Rokhsar D.S."/>
        </authorList>
    </citation>
    <scope>NUCLEOTIDE SEQUENCE</scope>
    <source>
        <strain evidence="1 3">I ESC-2004</strain>
    </source>
</reference>
<reference evidence="3" key="1">
    <citation type="submission" date="2012-12" db="EMBL/GenBank/DDBJ databases">
        <authorList>
            <person name="Hellsten U."/>
            <person name="Grimwood J."/>
            <person name="Chapman J.A."/>
            <person name="Shapiro H."/>
            <person name="Aerts A."/>
            <person name="Otillar R.P."/>
            <person name="Terry A.Y."/>
            <person name="Boore J.L."/>
            <person name="Simakov O."/>
            <person name="Marletaz F."/>
            <person name="Cho S.-J."/>
            <person name="Edsinger-Gonzales E."/>
            <person name="Havlak P."/>
            <person name="Kuo D.-H."/>
            <person name="Larsson T."/>
            <person name="Lv J."/>
            <person name="Arendt D."/>
            <person name="Savage R."/>
            <person name="Osoegawa K."/>
            <person name="de Jong P."/>
            <person name="Lindberg D.R."/>
            <person name="Seaver E.C."/>
            <person name="Weisblat D.A."/>
            <person name="Putnam N.H."/>
            <person name="Grigoriev I.V."/>
            <person name="Rokhsar D.S."/>
        </authorList>
    </citation>
    <scope>NUCLEOTIDE SEQUENCE</scope>
    <source>
        <strain evidence="3">I ESC-2004</strain>
    </source>
</reference>
<accession>R7VAI7</accession>
<gene>
    <name evidence="1" type="ORF">CAPTEDRAFT_202004</name>
</gene>
<sequence length="401" mass="45431">MYSYIMLKILFDYCHGDVAQLSDLPEWSKPGGTLEEMSEGKAASALTQYLYALGSFVEYLIWCPRRFVSISPQKLVALKDQIKNWVAAERKQRNLQSMSCVAKSQQVVPVITKNISGYDESEHYKTGVKALQELHNSLPGVPKNPFVNSQNMIMLRLLIRNGQRSGAVINWLNTEFEAQEVSKERPPFVASVKEDTDWCSPFCDLKGDQLKSNYLATISTRVLGGAVRDMRKVPYYTARKTRDGMSDQEFLEMATHLSHKPATAHSYYDVVAMAEKSVTVSDKIMASYGSLTVNPEEDDASESFDVLEVASSTIEPGTKGWVLFIFTVRIPSCARMQLDHMWLERMRIKWSKREEEFLKDSFYDMLSGTVPMSSKNLAFAPRALTHLLFNVKKIIKQTSHG</sequence>
<evidence type="ECO:0000313" key="1">
    <source>
        <dbReference type="EMBL" id="ELU15853.1"/>
    </source>
</evidence>
<keyword evidence="3" id="KW-1185">Reference proteome</keyword>
<dbReference type="EMBL" id="AMQN01017814">
    <property type="status" value="NOT_ANNOTATED_CDS"/>
    <property type="molecule type" value="Genomic_DNA"/>
</dbReference>
<dbReference type="Proteomes" id="UP000014760">
    <property type="component" value="Unassembled WGS sequence"/>
</dbReference>
<dbReference type="OrthoDB" id="6328165at2759"/>
<organism evidence="1">
    <name type="scientific">Capitella teleta</name>
    <name type="common">Polychaete worm</name>
    <dbReference type="NCBI Taxonomy" id="283909"/>
    <lineage>
        <taxon>Eukaryota</taxon>
        <taxon>Metazoa</taxon>
        <taxon>Spiralia</taxon>
        <taxon>Lophotrochozoa</taxon>
        <taxon>Annelida</taxon>
        <taxon>Polychaeta</taxon>
        <taxon>Sedentaria</taxon>
        <taxon>Scolecida</taxon>
        <taxon>Capitellidae</taxon>
        <taxon>Capitella</taxon>
    </lineage>
</organism>